<dbReference type="RefSeq" id="WP_147113624.1">
    <property type="nucleotide sequence ID" value="NZ_BJVJ01000077.1"/>
</dbReference>
<dbReference type="OrthoDB" id="3569583at2"/>
<keyword evidence="5" id="KW-0456">Lyase</keyword>
<dbReference type="Gene3D" id="3.20.20.70">
    <property type="entry name" value="Aldolase class I"/>
    <property type="match status" value="1"/>
</dbReference>
<proteinExistence type="inferred from homology"/>
<organism evidence="7 8">
    <name type="scientific">Pseudonocardia sulfidoxydans NBRC 16205</name>
    <dbReference type="NCBI Taxonomy" id="1223511"/>
    <lineage>
        <taxon>Bacteria</taxon>
        <taxon>Bacillati</taxon>
        <taxon>Actinomycetota</taxon>
        <taxon>Actinomycetes</taxon>
        <taxon>Pseudonocardiales</taxon>
        <taxon>Pseudonocardiaceae</taxon>
        <taxon>Pseudonocardia</taxon>
    </lineage>
</organism>
<comment type="pathway">
    <text evidence="1">Carbohydrate degradation; glycolysis; D-glyceraldehyde 3-phosphate and glycerone phosphate from D-glucose: step 4/4.</text>
</comment>
<name>A0A511DPG8_9PSEU</name>
<evidence type="ECO:0000313" key="8">
    <source>
        <dbReference type="Proteomes" id="UP000321685"/>
    </source>
</evidence>
<dbReference type="GO" id="GO:0004332">
    <property type="term" value="F:fructose-bisphosphate aldolase activity"/>
    <property type="evidence" value="ECO:0007669"/>
    <property type="project" value="UniProtKB-EC"/>
</dbReference>
<keyword evidence="4" id="KW-0324">Glycolysis</keyword>
<evidence type="ECO:0000256" key="4">
    <source>
        <dbReference type="ARBA" id="ARBA00023152"/>
    </source>
</evidence>
<protein>
    <recommendedName>
        <fullName evidence="3">fructose-bisphosphate aldolase</fullName>
        <ecNumber evidence="3">4.1.2.13</ecNumber>
    </recommendedName>
    <alternativeName>
        <fullName evidence="6">Fructose-bisphosphate aldolase class I</fullName>
    </alternativeName>
</protein>
<sequence>MEALQRRTRRMFAFRRGILALDTAPDELSVRLSSVGSTGPAPDAAAYRDMVLGTPHLASTTSAVVLPPEAFGAAATGSPQLSTVGSAAGPRGRGLLGRVAASGVLLGVRADSGAESLSGERDELVTTGLDGLSDRLRRFQALGASFAVWAMSSGSAIDYGALRTLTVNSQAAARFAYTCQTLGVVPVIRVGTRMHDGSPAQRSAARAAALLSVCGHLEDIEVDLPSVVLSTEAECVHDADPVTGGPLVALPDRLGGVALTAGDNALSTAVAAVTAVCEAGPPWPVTFYLGREVTRPALLAWRGRTGSVRAGHQALRDGLTTARAALGGRSLAAAPGS</sequence>
<evidence type="ECO:0000256" key="3">
    <source>
        <dbReference type="ARBA" id="ARBA00013068"/>
    </source>
</evidence>
<dbReference type="GO" id="GO:0006096">
    <property type="term" value="P:glycolytic process"/>
    <property type="evidence" value="ECO:0007669"/>
    <property type="project" value="UniProtKB-UniPathway"/>
</dbReference>
<dbReference type="UniPathway" id="UPA00109">
    <property type="reaction ID" value="UER00183"/>
</dbReference>
<dbReference type="InterPro" id="IPR000741">
    <property type="entry name" value="FBA_I"/>
</dbReference>
<dbReference type="InterPro" id="IPR013785">
    <property type="entry name" value="Aldolase_TIM"/>
</dbReference>
<dbReference type="EMBL" id="BJVJ01000077">
    <property type="protein sequence ID" value="GEL26153.1"/>
    <property type="molecule type" value="Genomic_DNA"/>
</dbReference>
<evidence type="ECO:0000256" key="6">
    <source>
        <dbReference type="ARBA" id="ARBA00029799"/>
    </source>
</evidence>
<dbReference type="SUPFAM" id="SSF51569">
    <property type="entry name" value="Aldolase"/>
    <property type="match status" value="1"/>
</dbReference>
<comment type="caution">
    <text evidence="7">The sequence shown here is derived from an EMBL/GenBank/DDBJ whole genome shotgun (WGS) entry which is preliminary data.</text>
</comment>
<evidence type="ECO:0000256" key="2">
    <source>
        <dbReference type="ARBA" id="ARBA00010387"/>
    </source>
</evidence>
<comment type="similarity">
    <text evidence="2">Belongs to the class I fructose-bisphosphate aldolase family.</text>
</comment>
<keyword evidence="8" id="KW-1185">Reference proteome</keyword>
<evidence type="ECO:0000313" key="7">
    <source>
        <dbReference type="EMBL" id="GEL26153.1"/>
    </source>
</evidence>
<gene>
    <name evidence="7" type="ORF">PSU4_51070</name>
</gene>
<dbReference type="Pfam" id="PF00274">
    <property type="entry name" value="Glycolytic"/>
    <property type="match status" value="1"/>
</dbReference>
<dbReference type="EC" id="4.1.2.13" evidence="3"/>
<dbReference type="AlphaFoldDB" id="A0A511DPG8"/>
<reference evidence="7 8" key="1">
    <citation type="submission" date="2019-07" db="EMBL/GenBank/DDBJ databases">
        <title>Whole genome shotgun sequence of Pseudonocardia sulfidoxydans NBRC 16205.</title>
        <authorList>
            <person name="Hosoyama A."/>
            <person name="Uohara A."/>
            <person name="Ohji S."/>
            <person name="Ichikawa N."/>
        </authorList>
    </citation>
    <scope>NUCLEOTIDE SEQUENCE [LARGE SCALE GENOMIC DNA]</scope>
    <source>
        <strain evidence="7 8">NBRC 16205</strain>
    </source>
</reference>
<evidence type="ECO:0000256" key="1">
    <source>
        <dbReference type="ARBA" id="ARBA00004714"/>
    </source>
</evidence>
<accession>A0A511DPG8</accession>
<evidence type="ECO:0000256" key="5">
    <source>
        <dbReference type="ARBA" id="ARBA00023239"/>
    </source>
</evidence>
<dbReference type="Proteomes" id="UP000321685">
    <property type="component" value="Unassembled WGS sequence"/>
</dbReference>
<dbReference type="PANTHER" id="PTHR11627">
    <property type="entry name" value="FRUCTOSE-BISPHOSPHATE ALDOLASE"/>
    <property type="match status" value="1"/>
</dbReference>